<feature type="transmembrane region" description="Helical" evidence="1">
    <location>
        <begin position="74"/>
        <end position="92"/>
    </location>
</feature>
<sequence>MFKLIWQCLYSPRLYKIYGDGEKDAMYQPKRLEKYGDKIITIAQNIITIVSYASPFICTYIYRRGFFSWDETTFLTKIMCGVSCFILFSFLVRAVGRAYNSKYTDFLFVIQQPKANTKEFMNHIRKYDFEFTSWPVTFAMPATTSKSWFENIPFNKSSNENLPIYQRIPLQILAFISVHTFAMRIIYPGTLTLIQNLLWNPLMEGRTQLVETFHGKRAKLLTSDANSIDTIFVDNRAHSNGNILVICCEGNSGFYEIGMVTTPIKAGFSALGWNHPGFAGSTGIPFPKQEQNSIIAVIQYAIEELNFPIENIVLYGWSIGGYTAAWAAANYPDISALILDATFDDLLPLAQNQMPRSWSLLVKEVIRSYVDLNVGELLAQYKGPVQLIRRTEDEVICLRQGQLQTNCGNSLLITLLKSRHPRFNESDELQEAILSYVGMSEMQRSNINKDTLTEVKRQALQLIIKYMRDFQSNHCAPLPENTFADIMKYFYLKN</sequence>
<dbReference type="PANTHER" id="PTHR12277">
    <property type="entry name" value="ALPHA/BETA HYDROLASE DOMAIN-CONTAINING PROTEIN"/>
    <property type="match status" value="1"/>
</dbReference>
<keyword evidence="1" id="KW-0812">Transmembrane</keyword>
<reference evidence="4" key="1">
    <citation type="submission" date="2021-02" db="EMBL/GenBank/DDBJ databases">
        <authorList>
            <person name="Steward A R."/>
        </authorList>
    </citation>
    <scope>NUCLEOTIDE SEQUENCE</scope>
</reference>
<proteinExistence type="predicted"/>
<dbReference type="EMBL" id="CAJOBZ010000001">
    <property type="protein sequence ID" value="CAF4749351.1"/>
    <property type="molecule type" value="Genomic_DNA"/>
</dbReference>
<keyword evidence="5" id="KW-1185">Reference proteome</keyword>
<feature type="domain" description="AB hydrolase-1" evidence="2">
    <location>
        <begin position="245"/>
        <end position="362"/>
    </location>
</feature>
<organism evidence="4 5">
    <name type="scientific">Pieris macdunnoughi</name>
    <dbReference type="NCBI Taxonomy" id="345717"/>
    <lineage>
        <taxon>Eukaryota</taxon>
        <taxon>Metazoa</taxon>
        <taxon>Ecdysozoa</taxon>
        <taxon>Arthropoda</taxon>
        <taxon>Hexapoda</taxon>
        <taxon>Insecta</taxon>
        <taxon>Pterygota</taxon>
        <taxon>Neoptera</taxon>
        <taxon>Endopterygota</taxon>
        <taxon>Lepidoptera</taxon>
        <taxon>Glossata</taxon>
        <taxon>Ditrysia</taxon>
        <taxon>Papilionoidea</taxon>
        <taxon>Pieridae</taxon>
        <taxon>Pierinae</taxon>
        <taxon>Pieris</taxon>
    </lineage>
</organism>
<dbReference type="Proteomes" id="UP000663880">
    <property type="component" value="Unassembled WGS sequence"/>
</dbReference>
<evidence type="ECO:0000256" key="1">
    <source>
        <dbReference type="SAM" id="Phobius"/>
    </source>
</evidence>
<dbReference type="GO" id="GO:0012505">
    <property type="term" value="C:endomembrane system"/>
    <property type="evidence" value="ECO:0007669"/>
    <property type="project" value="TreeGrafter"/>
</dbReference>
<dbReference type="Gene3D" id="3.40.50.1820">
    <property type="entry name" value="alpha/beta hydrolase"/>
    <property type="match status" value="1"/>
</dbReference>
<dbReference type="InterPro" id="IPR054518">
    <property type="entry name" value="ABHD16_N"/>
</dbReference>
<dbReference type="PANTHER" id="PTHR12277:SF72">
    <property type="entry name" value="BAT5L PROTEIN"/>
    <property type="match status" value="1"/>
</dbReference>
<dbReference type="InterPro" id="IPR029058">
    <property type="entry name" value="AB_hydrolase_fold"/>
</dbReference>
<dbReference type="AlphaFoldDB" id="A0A821LDD5"/>
<evidence type="ECO:0000259" key="3">
    <source>
        <dbReference type="Pfam" id="PF22990"/>
    </source>
</evidence>
<dbReference type="Pfam" id="PF00561">
    <property type="entry name" value="Abhydrolase_1"/>
    <property type="match status" value="1"/>
</dbReference>
<name>A0A821LDD5_9NEOP</name>
<dbReference type="GO" id="GO:0052651">
    <property type="term" value="P:monoacylglycerol catabolic process"/>
    <property type="evidence" value="ECO:0007669"/>
    <property type="project" value="TreeGrafter"/>
</dbReference>
<protein>
    <submittedName>
        <fullName evidence="4">Uncharacterized protein</fullName>
    </submittedName>
</protein>
<dbReference type="GO" id="GO:0004620">
    <property type="term" value="F:phospholipase activity"/>
    <property type="evidence" value="ECO:0007669"/>
    <property type="project" value="TreeGrafter"/>
</dbReference>
<dbReference type="OrthoDB" id="6412627at2759"/>
<dbReference type="Pfam" id="PF22990">
    <property type="entry name" value="ABHD16_N"/>
    <property type="match status" value="1"/>
</dbReference>
<gene>
    <name evidence="4" type="ORF">PMACD_LOCUS579</name>
</gene>
<feature type="domain" description="Phosphatidylserine Lipase ABHD16 N-terminal" evidence="3">
    <location>
        <begin position="4"/>
        <end position="130"/>
    </location>
</feature>
<keyword evidence="1" id="KW-0472">Membrane</keyword>
<dbReference type="SUPFAM" id="SSF53474">
    <property type="entry name" value="alpha/beta-Hydrolases"/>
    <property type="match status" value="1"/>
</dbReference>
<dbReference type="InterPro" id="IPR000073">
    <property type="entry name" value="AB_hydrolase_1"/>
</dbReference>
<dbReference type="GO" id="GO:0047372">
    <property type="term" value="F:monoacylglycerol lipase activity"/>
    <property type="evidence" value="ECO:0007669"/>
    <property type="project" value="TreeGrafter"/>
</dbReference>
<accession>A0A821LDD5</accession>
<evidence type="ECO:0000313" key="4">
    <source>
        <dbReference type="EMBL" id="CAF4749351.1"/>
    </source>
</evidence>
<evidence type="ECO:0000313" key="5">
    <source>
        <dbReference type="Proteomes" id="UP000663880"/>
    </source>
</evidence>
<feature type="transmembrane region" description="Helical" evidence="1">
    <location>
        <begin position="39"/>
        <end position="62"/>
    </location>
</feature>
<dbReference type="GO" id="GO:0006660">
    <property type="term" value="P:phosphatidylserine catabolic process"/>
    <property type="evidence" value="ECO:0007669"/>
    <property type="project" value="TreeGrafter"/>
</dbReference>
<evidence type="ECO:0000259" key="2">
    <source>
        <dbReference type="Pfam" id="PF00561"/>
    </source>
</evidence>
<comment type="caution">
    <text evidence="4">The sequence shown here is derived from an EMBL/GenBank/DDBJ whole genome shotgun (WGS) entry which is preliminary data.</text>
</comment>
<keyword evidence="1" id="KW-1133">Transmembrane helix</keyword>